<dbReference type="Gene3D" id="1.10.10.10">
    <property type="entry name" value="Winged helix-like DNA-binding domain superfamily/Winged helix DNA-binding domain"/>
    <property type="match status" value="1"/>
</dbReference>
<comment type="similarity">
    <text evidence="1">Belongs to the LysR transcriptional regulatory family.</text>
</comment>
<dbReference type="Gene3D" id="3.40.190.290">
    <property type="match status" value="1"/>
</dbReference>
<dbReference type="EMBL" id="JAWJZI010000001">
    <property type="protein sequence ID" value="MDV5168118.1"/>
    <property type="molecule type" value="Genomic_DNA"/>
</dbReference>
<protein>
    <submittedName>
        <fullName evidence="6">LysR family transcriptional regulator</fullName>
    </submittedName>
</protein>
<dbReference type="RefSeq" id="WP_317520762.1">
    <property type="nucleotide sequence ID" value="NZ_JAWJZI010000001.1"/>
</dbReference>
<proteinExistence type="inferred from homology"/>
<accession>A0ABU3ZDX3</accession>
<keyword evidence="4" id="KW-0804">Transcription</keyword>
<name>A0ABU3ZDX3_9GAMM</name>
<dbReference type="PROSITE" id="PS50931">
    <property type="entry name" value="HTH_LYSR"/>
    <property type="match status" value="1"/>
</dbReference>
<keyword evidence="7" id="KW-1185">Reference proteome</keyword>
<evidence type="ECO:0000256" key="1">
    <source>
        <dbReference type="ARBA" id="ARBA00009437"/>
    </source>
</evidence>
<dbReference type="InterPro" id="IPR058163">
    <property type="entry name" value="LysR-type_TF_proteobact-type"/>
</dbReference>
<organism evidence="6 7">
    <name type="scientific">Photobacterium rosenbergii</name>
    <dbReference type="NCBI Taxonomy" id="294936"/>
    <lineage>
        <taxon>Bacteria</taxon>
        <taxon>Pseudomonadati</taxon>
        <taxon>Pseudomonadota</taxon>
        <taxon>Gammaproteobacteria</taxon>
        <taxon>Vibrionales</taxon>
        <taxon>Vibrionaceae</taxon>
        <taxon>Photobacterium</taxon>
    </lineage>
</organism>
<keyword evidence="2" id="KW-0805">Transcription regulation</keyword>
<dbReference type="SUPFAM" id="SSF53850">
    <property type="entry name" value="Periplasmic binding protein-like II"/>
    <property type="match status" value="1"/>
</dbReference>
<evidence type="ECO:0000256" key="3">
    <source>
        <dbReference type="ARBA" id="ARBA00023125"/>
    </source>
</evidence>
<dbReference type="InterPro" id="IPR036390">
    <property type="entry name" value="WH_DNA-bd_sf"/>
</dbReference>
<feature type="domain" description="HTH lysR-type" evidence="5">
    <location>
        <begin position="1"/>
        <end position="59"/>
    </location>
</feature>
<dbReference type="Pfam" id="PF03466">
    <property type="entry name" value="LysR_substrate"/>
    <property type="match status" value="1"/>
</dbReference>
<evidence type="ECO:0000256" key="4">
    <source>
        <dbReference type="ARBA" id="ARBA00023163"/>
    </source>
</evidence>
<evidence type="ECO:0000259" key="5">
    <source>
        <dbReference type="PROSITE" id="PS50931"/>
    </source>
</evidence>
<gene>
    <name evidence="6" type="ORF">R2X38_03765</name>
</gene>
<dbReference type="PANTHER" id="PTHR30537">
    <property type="entry name" value="HTH-TYPE TRANSCRIPTIONAL REGULATOR"/>
    <property type="match status" value="1"/>
</dbReference>
<dbReference type="PANTHER" id="PTHR30537:SF5">
    <property type="entry name" value="HTH-TYPE TRANSCRIPTIONAL ACTIVATOR TTDR-RELATED"/>
    <property type="match status" value="1"/>
</dbReference>
<dbReference type="SUPFAM" id="SSF46785">
    <property type="entry name" value="Winged helix' DNA-binding domain"/>
    <property type="match status" value="1"/>
</dbReference>
<evidence type="ECO:0000256" key="2">
    <source>
        <dbReference type="ARBA" id="ARBA00023015"/>
    </source>
</evidence>
<dbReference type="Proteomes" id="UP001186452">
    <property type="component" value="Unassembled WGS sequence"/>
</dbReference>
<keyword evidence="3" id="KW-0238">DNA-binding</keyword>
<sequence length="308" mass="35066">MDKLKSMQVFVDVVERGSLAKAAAHFNVTSTMVGKHIKALEQSLGTKLLNRTTRRQSLTETGEMYFHECQRILGDIKEAEENLQTLTNTPMGTIRINAPVTYGNTVIAPLLAQFIELHPHINVELILDNNRIDPLHDRYDLVFRIGELDDSSLVARKVGDYQLIFCASMAYLERCGTPQVLVDLNQHHCLGFHYGDILPQQRDQEAHYFSRQQSRLSSNSGDVLKVAALRHAGIILQPDILLDKELELGLLNECLQAYRPASKPIHMLYKGKSQPLKVRTFIDFFLEYSRVTSEQKELANRQKNNTHQ</sequence>
<evidence type="ECO:0000313" key="7">
    <source>
        <dbReference type="Proteomes" id="UP001186452"/>
    </source>
</evidence>
<dbReference type="InterPro" id="IPR005119">
    <property type="entry name" value="LysR_subst-bd"/>
</dbReference>
<dbReference type="InterPro" id="IPR036388">
    <property type="entry name" value="WH-like_DNA-bd_sf"/>
</dbReference>
<dbReference type="Pfam" id="PF00126">
    <property type="entry name" value="HTH_1"/>
    <property type="match status" value="1"/>
</dbReference>
<reference evidence="6 7" key="1">
    <citation type="submission" date="2023-10" db="EMBL/GenBank/DDBJ databases">
        <title>Marine bacteria isolated from horseshoe crab.</title>
        <authorList>
            <person name="Cheng T.H."/>
        </authorList>
    </citation>
    <scope>NUCLEOTIDE SEQUENCE [LARGE SCALE GENOMIC DNA]</scope>
    <source>
        <strain evidence="6 7">HSC6</strain>
    </source>
</reference>
<dbReference type="InterPro" id="IPR000847">
    <property type="entry name" value="LysR_HTH_N"/>
</dbReference>
<evidence type="ECO:0000313" key="6">
    <source>
        <dbReference type="EMBL" id="MDV5168118.1"/>
    </source>
</evidence>
<comment type="caution">
    <text evidence="6">The sequence shown here is derived from an EMBL/GenBank/DDBJ whole genome shotgun (WGS) entry which is preliminary data.</text>
</comment>